<evidence type="ECO:0000256" key="2">
    <source>
        <dbReference type="SAM" id="Phobius"/>
    </source>
</evidence>
<evidence type="ECO:0000256" key="1">
    <source>
        <dbReference type="SAM" id="MobiDB-lite"/>
    </source>
</evidence>
<dbReference type="Proteomes" id="UP000093902">
    <property type="component" value="Unassembled WGS sequence"/>
</dbReference>
<dbReference type="AlphaFoldDB" id="A0A1A0RGW9"/>
<evidence type="ECO:0000313" key="4">
    <source>
        <dbReference type="Proteomes" id="UP000093902"/>
    </source>
</evidence>
<name>A0A1A0RGW9_MYCPR</name>
<proteinExistence type="predicted"/>
<evidence type="ECO:0008006" key="5">
    <source>
        <dbReference type="Google" id="ProtNLM"/>
    </source>
</evidence>
<dbReference type="OrthoDB" id="4201904at2"/>
<evidence type="ECO:0000313" key="3">
    <source>
        <dbReference type="EMBL" id="OBB33557.1"/>
    </source>
</evidence>
<dbReference type="STRING" id="43304.GCA_001403655_01918"/>
<keyword evidence="2" id="KW-0472">Membrane</keyword>
<organism evidence="3 4">
    <name type="scientific">Mycolicibacterium peregrinum</name>
    <name type="common">Mycobacterium peregrinum</name>
    <dbReference type="NCBI Taxonomy" id="43304"/>
    <lineage>
        <taxon>Bacteria</taxon>
        <taxon>Bacillati</taxon>
        <taxon>Actinomycetota</taxon>
        <taxon>Actinomycetes</taxon>
        <taxon>Mycobacteriales</taxon>
        <taxon>Mycobacteriaceae</taxon>
        <taxon>Mycolicibacterium</taxon>
    </lineage>
</organism>
<dbReference type="EMBL" id="LZSO01000008">
    <property type="protein sequence ID" value="OBB33557.1"/>
    <property type="molecule type" value="Genomic_DNA"/>
</dbReference>
<feature type="transmembrane region" description="Helical" evidence="2">
    <location>
        <begin position="110"/>
        <end position="133"/>
    </location>
</feature>
<protein>
    <recommendedName>
        <fullName evidence="5">DUF2993 domain-containing protein</fullName>
    </recommendedName>
</protein>
<keyword evidence="2" id="KW-0812">Transmembrane</keyword>
<keyword evidence="2" id="KW-1133">Transmembrane helix</keyword>
<reference evidence="4" key="1">
    <citation type="submission" date="2016-06" db="EMBL/GenBank/DDBJ databases">
        <authorList>
            <person name="Sutton G."/>
            <person name="Brinkac L."/>
            <person name="Sanka R."/>
            <person name="Adams M."/>
            <person name="Lau E."/>
            <person name="Mehaffy C."/>
            <person name="Tameris M."/>
            <person name="Hatherill M."/>
            <person name="Hanekom W."/>
            <person name="Mahomed H."/>
            <person name="Mcshane H."/>
        </authorList>
    </citation>
    <scope>NUCLEOTIDE SEQUENCE [LARGE SCALE GENOMIC DNA]</scope>
    <source>
        <strain evidence="4">852002-51209_SCH5440388</strain>
    </source>
</reference>
<dbReference type="Pfam" id="PF11209">
    <property type="entry name" value="LmeA"/>
    <property type="match status" value="1"/>
</dbReference>
<feature type="compositionally biased region" description="Pro residues" evidence="1">
    <location>
        <begin position="73"/>
        <end position="96"/>
    </location>
</feature>
<sequence length="344" mass="35957">MPTPPQRPGEPGRRGRGPVPPPDPATRRLPRPGRPEVPTEQLRARPQPPEAATEQIRARRQPPEAATEKITKPRPPAGARPAGPPPTKPPAAPEKPQPAKRSSHWRSPQAIILIVVIAVSLVVIGLTGGELFARHKASSLLVSVAECVVQDNASVSFGVNPPFLWQHITGHYTNISVETGGKQVQAAKGMTADVALSDIRLQGTSDSKGTIGSLNATLTWTAAGIKDTVAENLPGVGALVTDVSTDPSAGTITMEAVGDTKVTAKPVVDNGDLNLQITDVSGPFAKETVQAALDSLMTKLNDAYPLGIHADSVTVTDTGVVGKFSSQNASIPNDDSNDACFAKL</sequence>
<comment type="caution">
    <text evidence="3">The sequence shown here is derived from an EMBL/GenBank/DDBJ whole genome shotgun (WGS) entry which is preliminary data.</text>
</comment>
<accession>A0A1A0RGW9</accession>
<dbReference type="RefSeq" id="WP_064929296.1">
    <property type="nucleotide sequence ID" value="NZ_LZSO01000008.1"/>
</dbReference>
<dbReference type="InterPro" id="IPR021373">
    <property type="entry name" value="DUF2993"/>
</dbReference>
<gene>
    <name evidence="3" type="ORF">A5792_10550</name>
</gene>
<feature type="region of interest" description="Disordered" evidence="1">
    <location>
        <begin position="1"/>
        <end position="104"/>
    </location>
</feature>